<dbReference type="EMBL" id="VSSQ01056749">
    <property type="protein sequence ID" value="MPN10586.1"/>
    <property type="molecule type" value="Genomic_DNA"/>
</dbReference>
<dbReference type="AlphaFoldDB" id="A0A645FAF2"/>
<organism evidence="1">
    <name type="scientific">bioreactor metagenome</name>
    <dbReference type="NCBI Taxonomy" id="1076179"/>
    <lineage>
        <taxon>unclassified sequences</taxon>
        <taxon>metagenomes</taxon>
        <taxon>ecological metagenomes</taxon>
    </lineage>
</organism>
<accession>A0A645FAF2</accession>
<reference evidence="1" key="1">
    <citation type="submission" date="2019-08" db="EMBL/GenBank/DDBJ databases">
        <authorList>
            <person name="Kucharzyk K."/>
            <person name="Murdoch R.W."/>
            <person name="Higgins S."/>
            <person name="Loffler F."/>
        </authorList>
    </citation>
    <scope>NUCLEOTIDE SEQUENCE</scope>
</reference>
<gene>
    <name evidence="1" type="ORF">SDC9_157881</name>
</gene>
<comment type="caution">
    <text evidence="1">The sequence shown here is derived from an EMBL/GenBank/DDBJ whole genome shotgun (WGS) entry which is preliminary data.</text>
</comment>
<evidence type="ECO:0000313" key="1">
    <source>
        <dbReference type="EMBL" id="MPN10586.1"/>
    </source>
</evidence>
<proteinExistence type="predicted"/>
<protein>
    <submittedName>
        <fullName evidence="1">Uncharacterized protein</fullName>
    </submittedName>
</protein>
<sequence>MLHGPTNVAELFFKALTNQTSAFVSLPINDVEGWEPEGSMAANAHGQPGRAVVIGREPLLEGYCATNGIPHVLLYGNPGVTYTLEQRTNLSLGTWQEIGTVPMTNLVRDAHTGVPGTGFIRAH</sequence>
<name>A0A645FAF2_9ZZZZ</name>